<evidence type="ECO:0000313" key="6">
    <source>
        <dbReference type="EMBL" id="KAF0289019.1"/>
    </source>
</evidence>
<sequence>MQILLCGLVLLAAVAGGQAQCMTRDDTAINVTNNQVVYISSSHDFAVRLFQKLHPECQGRNLFFSPYSIWSALTLAFFGAEGDTHSEMAQAMGLTGLNKVDVMRAFRFILFWQNVELSDKIDDAGKNELRVANRLFFDRRQKVKLCMKELFHNEIEMVDFRKASEEARQTINAWVEEQTANCIKELVPPGYVDSNSRMVLVNAAYFKGTWVSQFRPNETQLAPFHSSKEDVSMVSMMQQEGTFNCGPSEPLQAQVLELPYLGHQISMYILLPFADSSLDVTISRLTPKILRGAFEFISPGEVNIHIPKFRVEEDYELSSVLSDLGFERLFNGSTADLSGFSKSGNMALGNALHKAFVEISEEGTEAAAATALLDNRSGHPSRTEQFICDRPFMYVIYYKPTHTMLFMGTYEHPDVEAKESGESEEGDF</sequence>
<dbReference type="Pfam" id="PF00079">
    <property type="entry name" value="Serpin"/>
    <property type="match status" value="1"/>
</dbReference>
<evidence type="ECO:0000256" key="4">
    <source>
        <dbReference type="SAM" id="SignalP"/>
    </source>
</evidence>
<protein>
    <submittedName>
        <fullName evidence="6">Serine protease inhibitor 88Ea</fullName>
    </submittedName>
</protein>
<dbReference type="Proteomes" id="UP000440578">
    <property type="component" value="Unassembled WGS sequence"/>
</dbReference>
<name>A0A6A4V777_AMPAM</name>
<feature type="chain" id="PRO_5025587427" evidence="4">
    <location>
        <begin position="20"/>
        <end position="428"/>
    </location>
</feature>
<dbReference type="OrthoDB" id="671595at2759"/>
<dbReference type="SUPFAM" id="SSF56574">
    <property type="entry name" value="Serpins"/>
    <property type="match status" value="1"/>
</dbReference>
<comment type="caution">
    <text evidence="6">The sequence shown here is derived from an EMBL/GenBank/DDBJ whole genome shotgun (WGS) entry which is preliminary data.</text>
</comment>
<dbReference type="InterPro" id="IPR023795">
    <property type="entry name" value="Serpin_CS"/>
</dbReference>
<dbReference type="InterPro" id="IPR036186">
    <property type="entry name" value="Serpin_sf"/>
</dbReference>
<reference evidence="6 7" key="1">
    <citation type="submission" date="2019-07" db="EMBL/GenBank/DDBJ databases">
        <title>Draft genome assembly of a fouling barnacle, Amphibalanus amphitrite (Darwin, 1854): The first reference genome for Thecostraca.</title>
        <authorList>
            <person name="Kim W."/>
        </authorList>
    </citation>
    <scope>NUCLEOTIDE SEQUENCE [LARGE SCALE GENOMIC DNA]</scope>
    <source>
        <strain evidence="6">SNU_AA5</strain>
        <tissue evidence="6">Soma without cirri and trophi</tissue>
    </source>
</reference>
<dbReference type="AlphaFoldDB" id="A0A6A4V777"/>
<dbReference type="EMBL" id="VIIS01002067">
    <property type="protein sequence ID" value="KAF0289019.1"/>
    <property type="molecule type" value="Genomic_DNA"/>
</dbReference>
<dbReference type="PANTHER" id="PTHR11461">
    <property type="entry name" value="SERINE PROTEASE INHIBITOR, SERPIN"/>
    <property type="match status" value="1"/>
</dbReference>
<keyword evidence="4" id="KW-0732">Signal</keyword>
<dbReference type="CDD" id="cd19594">
    <property type="entry name" value="serpin_crustaceans_chelicerates_insects"/>
    <property type="match status" value="1"/>
</dbReference>
<feature type="domain" description="Serpin" evidence="5">
    <location>
        <begin position="47"/>
        <end position="413"/>
    </location>
</feature>
<keyword evidence="2" id="KW-0722">Serine protease inhibitor</keyword>
<feature type="signal peptide" evidence="4">
    <location>
        <begin position="1"/>
        <end position="19"/>
    </location>
</feature>
<organism evidence="6 7">
    <name type="scientific">Amphibalanus amphitrite</name>
    <name type="common">Striped barnacle</name>
    <name type="synonym">Balanus amphitrite</name>
    <dbReference type="NCBI Taxonomy" id="1232801"/>
    <lineage>
        <taxon>Eukaryota</taxon>
        <taxon>Metazoa</taxon>
        <taxon>Ecdysozoa</taxon>
        <taxon>Arthropoda</taxon>
        <taxon>Crustacea</taxon>
        <taxon>Multicrustacea</taxon>
        <taxon>Cirripedia</taxon>
        <taxon>Thoracica</taxon>
        <taxon>Thoracicalcarea</taxon>
        <taxon>Balanomorpha</taxon>
        <taxon>Balanoidea</taxon>
        <taxon>Balanidae</taxon>
        <taxon>Amphibalaninae</taxon>
        <taxon>Amphibalanus</taxon>
    </lineage>
</organism>
<accession>A0A6A4V777</accession>
<evidence type="ECO:0000313" key="7">
    <source>
        <dbReference type="Proteomes" id="UP000440578"/>
    </source>
</evidence>
<keyword evidence="7" id="KW-1185">Reference proteome</keyword>
<dbReference type="InterPro" id="IPR000215">
    <property type="entry name" value="Serpin_fam"/>
</dbReference>
<dbReference type="InterPro" id="IPR023796">
    <property type="entry name" value="Serpin_dom"/>
</dbReference>
<dbReference type="InterPro" id="IPR042178">
    <property type="entry name" value="Serpin_sf_1"/>
</dbReference>
<dbReference type="GO" id="GO:0005615">
    <property type="term" value="C:extracellular space"/>
    <property type="evidence" value="ECO:0007669"/>
    <property type="project" value="InterPro"/>
</dbReference>
<dbReference type="PROSITE" id="PS00284">
    <property type="entry name" value="SERPIN"/>
    <property type="match status" value="1"/>
</dbReference>
<evidence type="ECO:0000259" key="5">
    <source>
        <dbReference type="SMART" id="SM00093"/>
    </source>
</evidence>
<gene>
    <name evidence="6" type="primary">Spn88Ea_1</name>
    <name evidence="6" type="ORF">FJT64_012647</name>
</gene>
<evidence type="ECO:0000256" key="2">
    <source>
        <dbReference type="ARBA" id="ARBA00022900"/>
    </source>
</evidence>
<dbReference type="Gene3D" id="2.30.39.10">
    <property type="entry name" value="Alpha-1-antitrypsin, domain 1"/>
    <property type="match status" value="1"/>
</dbReference>
<dbReference type="GO" id="GO:0004867">
    <property type="term" value="F:serine-type endopeptidase inhibitor activity"/>
    <property type="evidence" value="ECO:0007669"/>
    <property type="project" value="UniProtKB-KW"/>
</dbReference>
<dbReference type="SMART" id="SM00093">
    <property type="entry name" value="SERPIN"/>
    <property type="match status" value="1"/>
</dbReference>
<dbReference type="InterPro" id="IPR042185">
    <property type="entry name" value="Serpin_sf_2"/>
</dbReference>
<dbReference type="PANTHER" id="PTHR11461:SF278">
    <property type="entry name" value="SERINE PROTEASE INHIBITOR 88EA"/>
    <property type="match status" value="1"/>
</dbReference>
<dbReference type="Gene3D" id="3.30.497.10">
    <property type="entry name" value="Antithrombin, subunit I, domain 2"/>
    <property type="match status" value="1"/>
</dbReference>
<proteinExistence type="inferred from homology"/>
<evidence type="ECO:0000256" key="1">
    <source>
        <dbReference type="ARBA" id="ARBA00022690"/>
    </source>
</evidence>
<keyword evidence="1" id="KW-0646">Protease inhibitor</keyword>
<evidence type="ECO:0000256" key="3">
    <source>
        <dbReference type="RuleBase" id="RU000411"/>
    </source>
</evidence>
<comment type="similarity">
    <text evidence="3">Belongs to the serpin family.</text>
</comment>